<dbReference type="Gene3D" id="2.30.30.40">
    <property type="entry name" value="SH3 Domains"/>
    <property type="match status" value="1"/>
</dbReference>
<comment type="caution">
    <text evidence="2">The sequence shown here is derived from an EMBL/GenBank/DDBJ whole genome shotgun (WGS) entry which is preliminary data.</text>
</comment>
<accession>A0ABR8ZFP7</accession>
<evidence type="ECO:0000313" key="3">
    <source>
        <dbReference type="Proteomes" id="UP000637299"/>
    </source>
</evidence>
<keyword evidence="3" id="KW-1185">Reference proteome</keyword>
<feature type="domain" description="SH3b" evidence="1">
    <location>
        <begin position="313"/>
        <end position="377"/>
    </location>
</feature>
<evidence type="ECO:0000313" key="2">
    <source>
        <dbReference type="EMBL" id="MBD8084125.1"/>
    </source>
</evidence>
<gene>
    <name evidence="2" type="ORF">IC610_17065</name>
</gene>
<dbReference type="PROSITE" id="PS51781">
    <property type="entry name" value="SH3B"/>
    <property type="match status" value="1"/>
</dbReference>
<dbReference type="Pfam" id="PF08239">
    <property type="entry name" value="SH3_3"/>
    <property type="match status" value="1"/>
</dbReference>
<proteinExistence type="predicted"/>
<dbReference type="Proteomes" id="UP000637299">
    <property type="component" value="Unassembled WGS sequence"/>
</dbReference>
<dbReference type="RefSeq" id="WP_191737922.1">
    <property type="nucleotide sequence ID" value="NZ_JACYFS010000007.1"/>
</dbReference>
<dbReference type="SMART" id="SM00287">
    <property type="entry name" value="SH3b"/>
    <property type="match status" value="1"/>
</dbReference>
<evidence type="ECO:0000259" key="1">
    <source>
        <dbReference type="PROSITE" id="PS51781"/>
    </source>
</evidence>
<protein>
    <submittedName>
        <fullName evidence="2">SH3 domain-containing protein</fullName>
    </submittedName>
</protein>
<sequence>MKNIHVLIFVTFLTTFNVLSCTKKSESYDKGIPTGVTKKAHDCEQILLQLLYTSDFEIKEKYNIRIDTVRNDTIILKAFVQNNLSDSPQNKNIVESVVGWFIIPPKKDALYLSLNALDPIDPNFKKIKTNEKFFRDFLNCINKKKESTMTTKIKFTDLFNEGTSIKFNPNNLNDNTPEVNSFKKNLEIYLSENPSPQDFEIENLTYLINNETFFDLQYYTDSSWLQYFITKYKIDTSQLNSLMEQAINQEDYNAVKTLVNNMYIVSQKDLLISSKAKQEAKDKIQTNKEDGYESYLTSNSKIDKIINLLEEKFNANKINDPDGFTNLRKEKSTSSEILQQIKSGEQIQVLDKSGDWLLVKTNEGNQGYIHKSRIRSN</sequence>
<dbReference type="EMBL" id="JACYFS010000007">
    <property type="protein sequence ID" value="MBD8084125.1"/>
    <property type="molecule type" value="Genomic_DNA"/>
</dbReference>
<name>A0ABR8ZFP7_9FLAO</name>
<organism evidence="2 3">
    <name type="scientific">Chryseobacterium caseinilyticum</name>
    <dbReference type="NCBI Taxonomy" id="2771428"/>
    <lineage>
        <taxon>Bacteria</taxon>
        <taxon>Pseudomonadati</taxon>
        <taxon>Bacteroidota</taxon>
        <taxon>Flavobacteriia</taxon>
        <taxon>Flavobacteriales</taxon>
        <taxon>Weeksellaceae</taxon>
        <taxon>Chryseobacterium group</taxon>
        <taxon>Chryseobacterium</taxon>
    </lineage>
</organism>
<dbReference type="InterPro" id="IPR003646">
    <property type="entry name" value="SH3-like_bac-type"/>
</dbReference>
<reference evidence="2 3" key="1">
    <citation type="submission" date="2020-09" db="EMBL/GenBank/DDBJ databases">
        <title>Genome seq and assembly of Chryseobacterium sp.</title>
        <authorList>
            <person name="Chhetri G."/>
        </authorList>
    </citation>
    <scope>NUCLEOTIDE SEQUENCE [LARGE SCALE GENOMIC DNA]</scope>
    <source>
        <strain evidence="2 3">GCR10</strain>
    </source>
</reference>